<proteinExistence type="evidence at transcript level"/>
<reference evidence="2" key="1">
    <citation type="journal article" date="2016" name="Front. Plant Sci.">
        <title>Identification of Phakopsora pachyrhizi Candidate Effectors with Virulence Activity in a Distantly Related Pathosystem.</title>
        <authorList>
            <person name="Kunjeti S.G."/>
            <person name="Iyer G."/>
            <person name="Johnson E."/>
            <person name="Li E."/>
            <person name="Broglie K.E."/>
            <person name="Rauscher G."/>
            <person name="Rairdan G.J."/>
        </authorList>
    </citation>
    <scope>NUCLEOTIDE SEQUENCE</scope>
    <source>
        <strain evidence="2">GA-05</strain>
    </source>
</reference>
<dbReference type="EMBL" id="KU695162">
    <property type="protein sequence ID" value="AMS24283.1"/>
    <property type="molecule type" value="mRNA"/>
</dbReference>
<evidence type="ECO:0000313" key="2">
    <source>
        <dbReference type="EMBL" id="AMS24283.1"/>
    </source>
</evidence>
<feature type="non-terminal residue" evidence="2">
    <location>
        <position position="1"/>
    </location>
</feature>
<dbReference type="AlphaFoldDB" id="A0A142KWG3"/>
<feature type="signal peptide" evidence="1">
    <location>
        <begin position="1"/>
        <end position="17"/>
    </location>
</feature>
<reference evidence="2" key="2">
    <citation type="submission" date="2016-02" db="EMBL/GenBank/DDBJ databases">
        <authorList>
            <person name="Wen L."/>
            <person name="He K."/>
            <person name="Yang H."/>
        </authorList>
    </citation>
    <scope>NUCLEOTIDE SEQUENCE</scope>
    <source>
        <strain evidence="2">GA-05</strain>
    </source>
</reference>
<name>A0A142KWG3_PHAPC</name>
<keyword evidence="1" id="KW-0732">Signal</keyword>
<feature type="chain" id="PRO_5007499089" evidence="1">
    <location>
        <begin position="18"/>
        <end position="192"/>
    </location>
</feature>
<sequence length="192" mass="21691">MRLIPVLILLFASALNASPCDKSKVAKGEDVTMSVIFSETSIAYASGLTVIQESCHNGEYEKVEQSTLTIHQQMTIITETVKSKDFNKDSAVQYEGTVASYIVDYSKVVQTVVDYPETEPCHSTLVEIHQKIQTVINTYASEYNISLKKEVDRQGGIDPKSLEKLNLKFDFHEARTHQENEVDEYQISEYKN</sequence>
<evidence type="ECO:0000256" key="1">
    <source>
        <dbReference type="SAM" id="SignalP"/>
    </source>
</evidence>
<accession>A0A142KWG3</accession>
<organism evidence="2">
    <name type="scientific">Phakopsora pachyrhizi</name>
    <name type="common">Asian soybean rust disease fungus</name>
    <dbReference type="NCBI Taxonomy" id="170000"/>
    <lineage>
        <taxon>Eukaryota</taxon>
        <taxon>Fungi</taxon>
        <taxon>Dikarya</taxon>
        <taxon>Basidiomycota</taxon>
        <taxon>Pucciniomycotina</taxon>
        <taxon>Pucciniomycetes</taxon>
        <taxon>Pucciniales</taxon>
        <taxon>Phakopsoraceae</taxon>
        <taxon>Phakopsora</taxon>
    </lineage>
</organism>
<protein>
    <submittedName>
        <fullName evidence="2">CSEP-12</fullName>
    </submittedName>
</protein>